<dbReference type="SUPFAM" id="SSF48452">
    <property type="entry name" value="TPR-like"/>
    <property type="match status" value="1"/>
</dbReference>
<dbReference type="InterPro" id="IPR017937">
    <property type="entry name" value="Thioredoxin_CS"/>
</dbReference>
<evidence type="ECO:0000313" key="7">
    <source>
        <dbReference type="EMBL" id="XCM39621.1"/>
    </source>
</evidence>
<organism evidence="7">
    <name type="scientific">Planktothricoides raciborskii GIHE-MW2</name>
    <dbReference type="NCBI Taxonomy" id="2792601"/>
    <lineage>
        <taxon>Bacteria</taxon>
        <taxon>Bacillati</taxon>
        <taxon>Cyanobacteriota</taxon>
        <taxon>Cyanophyceae</taxon>
        <taxon>Oscillatoriophycideae</taxon>
        <taxon>Oscillatoriales</taxon>
        <taxon>Oscillatoriaceae</taxon>
        <taxon>Planktothricoides</taxon>
    </lineage>
</organism>
<dbReference type="CDD" id="cd02947">
    <property type="entry name" value="TRX_family"/>
    <property type="match status" value="1"/>
</dbReference>
<gene>
    <name evidence="7" type="ORF">ABWT76_002565</name>
</gene>
<dbReference type="SUPFAM" id="SSF52833">
    <property type="entry name" value="Thioredoxin-like"/>
    <property type="match status" value="1"/>
</dbReference>
<dbReference type="PANTHER" id="PTHR45663">
    <property type="entry name" value="GEO12009P1"/>
    <property type="match status" value="1"/>
</dbReference>
<dbReference type="RefSeq" id="WP_054467405.1">
    <property type="nucleotide sequence ID" value="NZ_CP159837.1"/>
</dbReference>
<accession>A0AAU8JL85</accession>
<dbReference type="Gene3D" id="1.25.40.10">
    <property type="entry name" value="Tetratricopeptide repeat domain"/>
    <property type="match status" value="2"/>
</dbReference>
<protein>
    <submittedName>
        <fullName evidence="7">Tetratricopeptide repeat protein</fullName>
    </submittedName>
</protein>
<evidence type="ECO:0000256" key="2">
    <source>
        <dbReference type="ARBA" id="ARBA00022448"/>
    </source>
</evidence>
<evidence type="ECO:0000256" key="5">
    <source>
        <dbReference type="ARBA" id="ARBA00023284"/>
    </source>
</evidence>
<evidence type="ECO:0000256" key="1">
    <source>
        <dbReference type="ARBA" id="ARBA00008987"/>
    </source>
</evidence>
<dbReference type="InterPro" id="IPR013766">
    <property type="entry name" value="Thioredoxin_domain"/>
</dbReference>
<proteinExistence type="inferred from homology"/>
<keyword evidence="3" id="KW-0249">Electron transport</keyword>
<keyword evidence="4" id="KW-1015">Disulfide bond</keyword>
<dbReference type="GO" id="GO:0015035">
    <property type="term" value="F:protein-disulfide reductase activity"/>
    <property type="evidence" value="ECO:0007669"/>
    <property type="project" value="TreeGrafter"/>
</dbReference>
<reference evidence="7" key="1">
    <citation type="submission" date="2024-07" db="EMBL/GenBank/DDBJ databases">
        <authorList>
            <person name="Kim Y.J."/>
            <person name="Jeong J.Y."/>
        </authorList>
    </citation>
    <scope>NUCLEOTIDE SEQUENCE</scope>
    <source>
        <strain evidence="7">GIHE-MW2</strain>
    </source>
</reference>
<dbReference type="Gene3D" id="3.40.30.10">
    <property type="entry name" value="Glutaredoxin"/>
    <property type="match status" value="1"/>
</dbReference>
<dbReference type="Pfam" id="PF14561">
    <property type="entry name" value="TPR_20"/>
    <property type="match status" value="1"/>
</dbReference>
<dbReference type="InterPro" id="IPR036249">
    <property type="entry name" value="Thioredoxin-like_sf"/>
</dbReference>
<dbReference type="InterPro" id="IPR011990">
    <property type="entry name" value="TPR-like_helical_dom_sf"/>
</dbReference>
<dbReference type="EMBL" id="CP159837">
    <property type="protein sequence ID" value="XCM39621.1"/>
    <property type="molecule type" value="Genomic_DNA"/>
</dbReference>
<dbReference type="AlphaFoldDB" id="A0AAU8JL85"/>
<keyword evidence="5" id="KW-0676">Redox-active center</keyword>
<dbReference type="PROSITE" id="PS51352">
    <property type="entry name" value="THIOREDOXIN_2"/>
    <property type="match status" value="1"/>
</dbReference>
<keyword evidence="2" id="KW-0813">Transport</keyword>
<dbReference type="PANTHER" id="PTHR45663:SF11">
    <property type="entry name" value="GEO12009P1"/>
    <property type="match status" value="1"/>
</dbReference>
<name>A0AAU8JL85_9CYAN</name>
<evidence type="ECO:0000259" key="6">
    <source>
        <dbReference type="PROSITE" id="PS51352"/>
    </source>
</evidence>
<comment type="similarity">
    <text evidence="1">Belongs to the thioredoxin family.</text>
</comment>
<dbReference type="Pfam" id="PF00085">
    <property type="entry name" value="Thioredoxin"/>
    <property type="match status" value="1"/>
</dbReference>
<feature type="domain" description="Thioredoxin" evidence="6">
    <location>
        <begin position="1"/>
        <end position="144"/>
    </location>
</feature>
<dbReference type="PROSITE" id="PS00194">
    <property type="entry name" value="THIOREDOXIN_1"/>
    <property type="match status" value="1"/>
</dbReference>
<dbReference type="GO" id="GO:0005737">
    <property type="term" value="C:cytoplasm"/>
    <property type="evidence" value="ECO:0007669"/>
    <property type="project" value="TreeGrafter"/>
</dbReference>
<evidence type="ECO:0000256" key="4">
    <source>
        <dbReference type="ARBA" id="ARBA00023157"/>
    </source>
</evidence>
<dbReference type="GO" id="GO:0006950">
    <property type="term" value="P:response to stress"/>
    <property type="evidence" value="ECO:0007669"/>
    <property type="project" value="UniProtKB-ARBA"/>
</dbReference>
<evidence type="ECO:0000256" key="3">
    <source>
        <dbReference type="ARBA" id="ARBA00022982"/>
    </source>
</evidence>
<sequence>MGYSIDVYDHDFEQEVLEKSYETPVIVDFFATWCGPCQMLKPMLEKVAQEYDCVVAKVDIDQNPYLSQALKIEGVPDVKIIYQGQLINGFVGVLTEPQLTQLLAKCNIKRLVDDELSAIASGTLTKDGEASPEMWQKLLEKYPNNPKITLDAAKYFISINQIEAAQELLANLPQNNPEFVPVGKAIAALIQFQIAASDAGETDLDRSFAQGASFTIEGHYKAALDLFLAVVESDRKYKDDGARKAILLIFDILGNENPLTLEYRQKLTLALF</sequence>